<feature type="transmembrane region" description="Helical" evidence="1">
    <location>
        <begin position="154"/>
        <end position="174"/>
    </location>
</feature>
<protein>
    <submittedName>
        <fullName evidence="2">Uncharacterized protein</fullName>
    </submittedName>
</protein>
<reference evidence="2" key="1">
    <citation type="journal article" date="2015" name="Nature">
        <title>Complex archaea that bridge the gap between prokaryotes and eukaryotes.</title>
        <authorList>
            <person name="Spang A."/>
            <person name="Saw J.H."/>
            <person name="Jorgensen S.L."/>
            <person name="Zaremba-Niedzwiedzka K."/>
            <person name="Martijn J."/>
            <person name="Lind A.E."/>
            <person name="van Eijk R."/>
            <person name="Schleper C."/>
            <person name="Guy L."/>
            <person name="Ettema T.J."/>
        </authorList>
    </citation>
    <scope>NUCLEOTIDE SEQUENCE</scope>
</reference>
<gene>
    <name evidence="2" type="ORF">LCGC14_0595230</name>
</gene>
<feature type="transmembrane region" description="Helical" evidence="1">
    <location>
        <begin position="112"/>
        <end position="134"/>
    </location>
</feature>
<keyword evidence="1" id="KW-1133">Transmembrane helix</keyword>
<sequence length="183" mass="18736">MTVGRISGRRSRAPAGQNEIIVARASSAAELRTITPNVATIPEGVRGRVIIEGPFIGPLADLAFAERFWGNALAPNGAEVIDVFGDGLNKAVIEYRIPVGGSAAQGLARQGLIVTAIVLLVSIAATAIAIGWAIRQITVLFFGKEDGKGGVTGVLRLAAVAGVIGGAILLTATVKNTRSTGAR</sequence>
<name>A0A0F9RH85_9ZZZZ</name>
<dbReference type="AlphaFoldDB" id="A0A0F9RH85"/>
<comment type="caution">
    <text evidence="2">The sequence shown here is derived from an EMBL/GenBank/DDBJ whole genome shotgun (WGS) entry which is preliminary data.</text>
</comment>
<keyword evidence="1" id="KW-0812">Transmembrane</keyword>
<dbReference type="EMBL" id="LAZR01000940">
    <property type="protein sequence ID" value="KKN54174.1"/>
    <property type="molecule type" value="Genomic_DNA"/>
</dbReference>
<keyword evidence="1" id="KW-0472">Membrane</keyword>
<organism evidence="2">
    <name type="scientific">marine sediment metagenome</name>
    <dbReference type="NCBI Taxonomy" id="412755"/>
    <lineage>
        <taxon>unclassified sequences</taxon>
        <taxon>metagenomes</taxon>
        <taxon>ecological metagenomes</taxon>
    </lineage>
</organism>
<evidence type="ECO:0000256" key="1">
    <source>
        <dbReference type="SAM" id="Phobius"/>
    </source>
</evidence>
<accession>A0A0F9RH85</accession>
<proteinExistence type="predicted"/>
<evidence type="ECO:0000313" key="2">
    <source>
        <dbReference type="EMBL" id="KKN54174.1"/>
    </source>
</evidence>